<dbReference type="OrthoDB" id="1650869at2"/>
<evidence type="ECO:0000313" key="1">
    <source>
        <dbReference type="EMBL" id="MCR2042691.1"/>
    </source>
</evidence>
<dbReference type="Proteomes" id="UP001142078">
    <property type="component" value="Unassembled WGS sequence"/>
</dbReference>
<reference evidence="1" key="1">
    <citation type="submission" date="2022-07" db="EMBL/GenBank/DDBJ databases">
        <title>Enhanced cultured diversity of the mouse gut microbiota enables custom-made synthetic communities.</title>
        <authorList>
            <person name="Afrizal A."/>
        </authorList>
    </citation>
    <scope>NUCLEOTIDE SEQUENCE</scope>
    <source>
        <strain evidence="1">DSM 29482</strain>
    </source>
</reference>
<keyword evidence="2" id="KW-1185">Reference proteome</keyword>
<dbReference type="Pfam" id="PF20092">
    <property type="entry name" value="DUF6483"/>
    <property type="match status" value="1"/>
</dbReference>
<protein>
    <submittedName>
        <fullName evidence="1">DUF6483 family protein</fullName>
    </submittedName>
</protein>
<dbReference type="EMBL" id="JANJZL010000001">
    <property type="protein sequence ID" value="MCR2042691.1"/>
    <property type="molecule type" value="Genomic_DNA"/>
</dbReference>
<evidence type="ECO:0000313" key="2">
    <source>
        <dbReference type="Proteomes" id="UP001142078"/>
    </source>
</evidence>
<accession>A0A9X2S664</accession>
<organism evidence="1 2">
    <name type="scientific">Anaerosalibacter massiliensis</name>
    <dbReference type="NCBI Taxonomy" id="1347392"/>
    <lineage>
        <taxon>Bacteria</taxon>
        <taxon>Bacillati</taxon>
        <taxon>Bacillota</taxon>
        <taxon>Tissierellia</taxon>
        <taxon>Tissierellales</taxon>
        <taxon>Sporanaerobacteraceae</taxon>
        <taxon>Anaerosalibacter</taxon>
    </lineage>
</organism>
<dbReference type="InterPro" id="IPR045507">
    <property type="entry name" value="DUF6483"/>
</dbReference>
<sequence>MYQQDYIMRLIKEIINFLAKIFLHIEDKDEVYYDLLYENENSQTDYLHKELLKLIELGKINEAENLLFEKLDMSNKKHIELALDFYNLISSDFVFYFANLT</sequence>
<name>A0A9X2S664_9FIRM</name>
<proteinExistence type="predicted"/>
<dbReference type="RefSeq" id="WP_050069809.1">
    <property type="nucleotide sequence ID" value="NZ_CABKTM010000043.1"/>
</dbReference>
<gene>
    <name evidence="1" type="ORF">NSA23_01045</name>
</gene>
<comment type="caution">
    <text evidence="1">The sequence shown here is derived from an EMBL/GenBank/DDBJ whole genome shotgun (WGS) entry which is preliminary data.</text>
</comment>
<dbReference type="AlphaFoldDB" id="A0A9X2S664"/>